<dbReference type="Proteomes" id="UP000823637">
    <property type="component" value="Unassembled WGS sequence"/>
</dbReference>
<dbReference type="GO" id="GO:0016491">
    <property type="term" value="F:oxidoreductase activity"/>
    <property type="evidence" value="ECO:0007669"/>
    <property type="project" value="UniProtKB-KW"/>
</dbReference>
<dbReference type="PANTHER" id="PTHR43150:SF4">
    <property type="entry name" value="L-GLYCERALDEHYDE 3-PHOSPHATE REDUCTASE"/>
    <property type="match status" value="1"/>
</dbReference>
<name>A0A9D9H9R3_9BACT</name>
<dbReference type="GO" id="GO:0051596">
    <property type="term" value="P:methylglyoxal catabolic process"/>
    <property type="evidence" value="ECO:0007669"/>
    <property type="project" value="TreeGrafter"/>
</dbReference>
<evidence type="ECO:0000256" key="2">
    <source>
        <dbReference type="ARBA" id="ARBA00022857"/>
    </source>
</evidence>
<reference evidence="5" key="2">
    <citation type="journal article" date="2021" name="PeerJ">
        <title>Extensive microbial diversity within the chicken gut microbiome revealed by metagenomics and culture.</title>
        <authorList>
            <person name="Gilroy R."/>
            <person name="Ravi A."/>
            <person name="Getino M."/>
            <person name="Pursley I."/>
            <person name="Horton D.L."/>
            <person name="Alikhan N.F."/>
            <person name="Baker D."/>
            <person name="Gharbi K."/>
            <person name="Hall N."/>
            <person name="Watson M."/>
            <person name="Adriaenssens E.M."/>
            <person name="Foster-Nyarko E."/>
            <person name="Jarju S."/>
            <person name="Secka A."/>
            <person name="Antonio M."/>
            <person name="Oren A."/>
            <person name="Chaudhuri R.R."/>
            <person name="La Ragione R."/>
            <person name="Hildebrand F."/>
            <person name="Pallen M.J."/>
        </authorList>
    </citation>
    <scope>NUCLEOTIDE SEQUENCE</scope>
    <source>
        <strain evidence="5">D3-1215</strain>
    </source>
</reference>
<evidence type="ECO:0000256" key="1">
    <source>
        <dbReference type="ARBA" id="ARBA00006515"/>
    </source>
</evidence>
<evidence type="ECO:0000313" key="5">
    <source>
        <dbReference type="EMBL" id="MBO8446355.1"/>
    </source>
</evidence>
<gene>
    <name evidence="5" type="ORF">IAC32_01215</name>
</gene>
<dbReference type="PANTHER" id="PTHR43150">
    <property type="entry name" value="HYPERKINETIC, ISOFORM M"/>
    <property type="match status" value="1"/>
</dbReference>
<dbReference type="SUPFAM" id="SSF51430">
    <property type="entry name" value="NAD(P)-linked oxidoreductase"/>
    <property type="match status" value="1"/>
</dbReference>
<dbReference type="Pfam" id="PF00248">
    <property type="entry name" value="Aldo_ket_red"/>
    <property type="match status" value="1"/>
</dbReference>
<reference evidence="5" key="1">
    <citation type="submission" date="2020-10" db="EMBL/GenBank/DDBJ databases">
        <authorList>
            <person name="Gilroy R."/>
        </authorList>
    </citation>
    <scope>NUCLEOTIDE SEQUENCE</scope>
    <source>
        <strain evidence="5">D3-1215</strain>
    </source>
</reference>
<keyword evidence="2" id="KW-0521">NADP</keyword>
<dbReference type="InterPro" id="IPR023210">
    <property type="entry name" value="NADP_OxRdtase_dom"/>
</dbReference>
<dbReference type="InterPro" id="IPR036812">
    <property type="entry name" value="NAD(P)_OxRdtase_dom_sf"/>
</dbReference>
<dbReference type="Gene3D" id="3.20.20.100">
    <property type="entry name" value="NADP-dependent oxidoreductase domain"/>
    <property type="match status" value="1"/>
</dbReference>
<feature type="non-terminal residue" evidence="5">
    <location>
        <position position="292"/>
    </location>
</feature>
<evidence type="ECO:0000313" key="6">
    <source>
        <dbReference type="Proteomes" id="UP000823637"/>
    </source>
</evidence>
<feature type="domain" description="NADP-dependent oxidoreductase" evidence="4">
    <location>
        <begin position="27"/>
        <end position="290"/>
    </location>
</feature>
<sequence length="292" mass="32516">MYKANSSRYDGTMPYIRCGNSGLKLPRISLGLWHNFGNSASQEEAGKILKAAFDAGITHFDLANNYGYPAGSAESNFGELFRKNFIPYRDEIIVSTKAGFGMWPGPYGDGSSRKYLLASLDQSLKRMGLDYVDIFYSHRYDGETPIEETVMALSKAVQSGKALYVGLSNYPVEKAREAIDMLHSEKIPYIIYQGRYNIMDRSAEDGMFQMLQEKGSGFIAYCVLAQGLISDRYLSGIPAGSRAADPHGYLQTSDVKEEVINRMRRLNEIAASRGQSLAQMAFAWVLHNNNVT</sequence>
<comment type="caution">
    <text evidence="5">The sequence shown here is derived from an EMBL/GenBank/DDBJ whole genome shotgun (WGS) entry which is preliminary data.</text>
</comment>
<organism evidence="5 6">
    <name type="scientific">Candidatus Enterocola intestinipullorum</name>
    <dbReference type="NCBI Taxonomy" id="2840783"/>
    <lineage>
        <taxon>Bacteria</taxon>
        <taxon>Pseudomonadati</taxon>
        <taxon>Bacteroidota</taxon>
        <taxon>Bacteroidia</taxon>
        <taxon>Bacteroidales</taxon>
        <taxon>Candidatus Enterocola</taxon>
    </lineage>
</organism>
<dbReference type="EMBL" id="JADIMR010000017">
    <property type="protein sequence ID" value="MBO8446355.1"/>
    <property type="molecule type" value="Genomic_DNA"/>
</dbReference>
<evidence type="ECO:0000256" key="3">
    <source>
        <dbReference type="ARBA" id="ARBA00023002"/>
    </source>
</evidence>
<dbReference type="AlphaFoldDB" id="A0A9D9H9R3"/>
<dbReference type="InterPro" id="IPR005399">
    <property type="entry name" value="K_chnl_volt-dep_bsu_KCNAB-rel"/>
</dbReference>
<accession>A0A9D9H9R3</accession>
<keyword evidence="3" id="KW-0560">Oxidoreductase</keyword>
<evidence type="ECO:0000259" key="4">
    <source>
        <dbReference type="Pfam" id="PF00248"/>
    </source>
</evidence>
<protein>
    <submittedName>
        <fullName evidence="5">Aldo/keto reductase</fullName>
    </submittedName>
</protein>
<proteinExistence type="inferred from homology"/>
<comment type="similarity">
    <text evidence="1">Belongs to the shaker potassium channel beta subunit family.</text>
</comment>